<sequence>MRYMLDTNICIYAIKNQPTQVLQRLRSHVSEGISISSVTLAELEHGVCKSAYPERNAAALLQFLIILQILPFDAVAAREYGNICAALQKKGTPIGTMDMLIAAHARAEKLILVTNNVREFARVPDLPIENWAQ</sequence>
<dbReference type="CDD" id="cd09881">
    <property type="entry name" value="PIN_VapC4-5_FitB-like"/>
    <property type="match status" value="1"/>
</dbReference>
<feature type="binding site" evidence="8">
    <location>
        <position position="98"/>
    </location>
    <ligand>
        <name>Mg(2+)</name>
        <dbReference type="ChEBI" id="CHEBI:18420"/>
    </ligand>
</feature>
<keyword evidence="5 8" id="KW-0378">Hydrolase</keyword>
<dbReference type="InterPro" id="IPR050556">
    <property type="entry name" value="Type_II_TA_system_RNase"/>
</dbReference>
<dbReference type="PANTHER" id="PTHR33653">
    <property type="entry name" value="RIBONUCLEASE VAPC2"/>
    <property type="match status" value="1"/>
</dbReference>
<organism evidence="11 12">
    <name type="scientific">Selenomonas sputigena (strain ATCC 35185 / DSM 20758 / CCUG 44933 / VPI D19B-28)</name>
    <dbReference type="NCBI Taxonomy" id="546271"/>
    <lineage>
        <taxon>Bacteria</taxon>
        <taxon>Bacillati</taxon>
        <taxon>Bacillota</taxon>
        <taxon>Negativicutes</taxon>
        <taxon>Selenomonadales</taxon>
        <taxon>Selenomonadaceae</taxon>
        <taxon>Selenomonas</taxon>
    </lineage>
</organism>
<dbReference type="eggNOG" id="COG1487">
    <property type="taxonomic scope" value="Bacteria"/>
</dbReference>
<dbReference type="InterPro" id="IPR022907">
    <property type="entry name" value="VapC_family"/>
</dbReference>
<dbReference type="Gene3D" id="3.40.50.1010">
    <property type="entry name" value="5'-nuclease"/>
    <property type="match status" value="1"/>
</dbReference>
<dbReference type="EMBL" id="ACKP02000054">
    <property type="protein sequence ID" value="EEX76066.1"/>
    <property type="molecule type" value="Genomic_DNA"/>
</dbReference>
<dbReference type="AlphaFoldDB" id="C9LYK0"/>
<evidence type="ECO:0000313" key="12">
    <source>
        <dbReference type="Proteomes" id="UP000003505"/>
    </source>
</evidence>
<dbReference type="Proteomes" id="UP000003505">
    <property type="component" value="Unassembled WGS sequence"/>
</dbReference>
<dbReference type="HAMAP" id="MF_00265">
    <property type="entry name" value="VapC_Nob1"/>
    <property type="match status" value="1"/>
</dbReference>
<evidence type="ECO:0000259" key="9">
    <source>
        <dbReference type="Pfam" id="PF01850"/>
    </source>
</evidence>
<dbReference type="OrthoDB" id="9796690at2"/>
<keyword evidence="3 8" id="KW-0540">Nuclease</keyword>
<dbReference type="EC" id="3.1.-.-" evidence="8"/>
<dbReference type="GO" id="GO:0090729">
    <property type="term" value="F:toxin activity"/>
    <property type="evidence" value="ECO:0007669"/>
    <property type="project" value="UniProtKB-KW"/>
</dbReference>
<feature type="binding site" evidence="8">
    <location>
        <position position="6"/>
    </location>
    <ligand>
        <name>Mg(2+)</name>
        <dbReference type="ChEBI" id="CHEBI:18420"/>
    </ligand>
</feature>
<evidence type="ECO:0000256" key="3">
    <source>
        <dbReference type="ARBA" id="ARBA00022722"/>
    </source>
</evidence>
<dbReference type="STRING" id="546271.Selsp_2073"/>
<keyword evidence="8" id="KW-0800">Toxin</keyword>
<keyword evidence="4 8" id="KW-0479">Metal-binding</keyword>
<dbReference type="SUPFAM" id="SSF88723">
    <property type="entry name" value="PIN domain-like"/>
    <property type="match status" value="1"/>
</dbReference>
<comment type="cofactor">
    <cofactor evidence="1 8">
        <name>Mg(2+)</name>
        <dbReference type="ChEBI" id="CHEBI:18420"/>
    </cofactor>
</comment>
<dbReference type="KEGG" id="ssg:Selsp_2073"/>
<dbReference type="GO" id="GO:0016787">
    <property type="term" value="F:hydrolase activity"/>
    <property type="evidence" value="ECO:0007669"/>
    <property type="project" value="UniProtKB-KW"/>
</dbReference>
<evidence type="ECO:0000256" key="4">
    <source>
        <dbReference type="ARBA" id="ARBA00022723"/>
    </source>
</evidence>
<dbReference type="InterPro" id="IPR002716">
    <property type="entry name" value="PIN_dom"/>
</dbReference>
<comment type="function">
    <text evidence="8">Toxic component of a toxin-antitoxin (TA) system. An RNase.</text>
</comment>
<name>C9LYK0_SELS3</name>
<comment type="similarity">
    <text evidence="7 8">Belongs to the PINc/VapC protein family.</text>
</comment>
<evidence type="ECO:0000313" key="10">
    <source>
        <dbReference type="EMBL" id="AEC01020.1"/>
    </source>
</evidence>
<evidence type="ECO:0000256" key="5">
    <source>
        <dbReference type="ARBA" id="ARBA00022801"/>
    </source>
</evidence>
<dbReference type="RefSeq" id="WP_006193926.1">
    <property type="nucleotide sequence ID" value="NC_015437.1"/>
</dbReference>
<keyword evidence="2 8" id="KW-1277">Toxin-antitoxin system</keyword>
<gene>
    <name evidence="8" type="primary">vapC</name>
    <name evidence="10" type="ordered locus">Selsp_2073</name>
    <name evidence="11" type="ORF">SELSPUOL_02561</name>
</gene>
<dbReference type="PANTHER" id="PTHR33653:SF1">
    <property type="entry name" value="RIBONUCLEASE VAPC2"/>
    <property type="match status" value="1"/>
</dbReference>
<dbReference type="GO" id="GO:0004540">
    <property type="term" value="F:RNA nuclease activity"/>
    <property type="evidence" value="ECO:0007669"/>
    <property type="project" value="InterPro"/>
</dbReference>
<dbReference type="EMBL" id="CP002637">
    <property type="protein sequence ID" value="AEC01020.1"/>
    <property type="molecule type" value="Genomic_DNA"/>
</dbReference>
<protein>
    <recommendedName>
        <fullName evidence="8">Ribonuclease VapC</fullName>
        <shortName evidence="8">RNase VapC</shortName>
        <ecNumber evidence="8">3.1.-.-</ecNumber>
    </recommendedName>
    <alternativeName>
        <fullName evidence="8">Toxin VapC</fullName>
    </alternativeName>
</protein>
<keyword evidence="6 8" id="KW-0460">Magnesium</keyword>
<dbReference type="GO" id="GO:0000287">
    <property type="term" value="F:magnesium ion binding"/>
    <property type="evidence" value="ECO:0007669"/>
    <property type="project" value="UniProtKB-UniRule"/>
</dbReference>
<keyword evidence="13" id="KW-1185">Reference proteome</keyword>
<dbReference type="HOGENOM" id="CLU_118482_5_3_9"/>
<evidence type="ECO:0000256" key="1">
    <source>
        <dbReference type="ARBA" id="ARBA00001946"/>
    </source>
</evidence>
<evidence type="ECO:0000256" key="2">
    <source>
        <dbReference type="ARBA" id="ARBA00022649"/>
    </source>
</evidence>
<feature type="domain" description="PIN" evidence="9">
    <location>
        <begin position="3"/>
        <end position="125"/>
    </location>
</feature>
<evidence type="ECO:0000256" key="8">
    <source>
        <dbReference type="HAMAP-Rule" id="MF_00265"/>
    </source>
</evidence>
<evidence type="ECO:0000256" key="7">
    <source>
        <dbReference type="ARBA" id="ARBA00038093"/>
    </source>
</evidence>
<reference evidence="11 12" key="1">
    <citation type="submission" date="2009-09" db="EMBL/GenBank/DDBJ databases">
        <authorList>
            <person name="Weinstock G."/>
            <person name="Sodergren E."/>
            <person name="Clifton S."/>
            <person name="Fulton L."/>
            <person name="Fulton B."/>
            <person name="Courtney L."/>
            <person name="Fronick C."/>
            <person name="Harrison M."/>
            <person name="Strong C."/>
            <person name="Farmer C."/>
            <person name="Delahaunty K."/>
            <person name="Markovic C."/>
            <person name="Hall O."/>
            <person name="Minx P."/>
            <person name="Tomlinson C."/>
            <person name="Mitreva M."/>
            <person name="Nelson J."/>
            <person name="Hou S."/>
            <person name="Wollam A."/>
            <person name="Pepin K.H."/>
            <person name="Johnson M."/>
            <person name="Bhonagiri V."/>
            <person name="Nash W.E."/>
            <person name="Warren W."/>
            <person name="Chinwalla A."/>
            <person name="Mardis E.R."/>
            <person name="Wilson R.K."/>
        </authorList>
    </citation>
    <scope>NUCLEOTIDE SEQUENCE [LARGE SCALE GENOMIC DNA]</scope>
    <source>
        <strain evidence="11">ATCC 35185</strain>
        <strain evidence="12">ATCC 35185 / DSM 20758 / VPI D19B-28</strain>
    </source>
</reference>
<dbReference type="Proteomes" id="UP000011124">
    <property type="component" value="Chromosome"/>
</dbReference>
<reference evidence="10 13" key="2">
    <citation type="submission" date="2011-04" db="EMBL/GenBank/DDBJ databases">
        <title>The complete genome of Selenomonas sputigena DSM 20758.</title>
        <authorList>
            <consortium name="US DOE Joint Genome Institute (JGI-PGF)"/>
            <person name="Lucas S."/>
            <person name="Copeland A."/>
            <person name="Lapidus A."/>
            <person name="Bruce D."/>
            <person name="Goodwin L."/>
            <person name="Pitluck S."/>
            <person name="Peters L."/>
            <person name="Kyrpides N."/>
            <person name="Mavromatis K."/>
            <person name="Ivanova N."/>
            <person name="Ovchinnikova G."/>
            <person name="Teshima H."/>
            <person name="Detter J.C."/>
            <person name="Tapia R."/>
            <person name="Han C."/>
            <person name="Land M."/>
            <person name="Hauser L."/>
            <person name="Markowitz V."/>
            <person name="Cheng J.-F."/>
            <person name="Hugenholtz P."/>
            <person name="Woyke T."/>
            <person name="Wu D."/>
            <person name="Gronow S."/>
            <person name="Wellnitz S."/>
            <person name="Schneider S."/>
            <person name="Klenk H.-P."/>
            <person name="Eisen J.A."/>
        </authorList>
    </citation>
    <scope>NUCLEOTIDE SEQUENCE [LARGE SCALE GENOMIC DNA]</scope>
    <source>
        <strain evidence="10">ATCC 35185</strain>
        <strain evidence="13">ATCC 35185 / DSM 20758 / VPI D19B-28</strain>
    </source>
</reference>
<dbReference type="InterPro" id="IPR029060">
    <property type="entry name" value="PIN-like_dom_sf"/>
</dbReference>
<evidence type="ECO:0000256" key="6">
    <source>
        <dbReference type="ARBA" id="ARBA00022842"/>
    </source>
</evidence>
<dbReference type="Pfam" id="PF01850">
    <property type="entry name" value="PIN"/>
    <property type="match status" value="1"/>
</dbReference>
<evidence type="ECO:0000313" key="13">
    <source>
        <dbReference type="Proteomes" id="UP000011124"/>
    </source>
</evidence>
<evidence type="ECO:0000313" key="11">
    <source>
        <dbReference type="EMBL" id="EEX76066.1"/>
    </source>
</evidence>
<accession>C9LYK0</accession>
<proteinExistence type="inferred from homology"/>